<feature type="transmembrane region" description="Helical" evidence="7">
    <location>
        <begin position="166"/>
        <end position="186"/>
    </location>
</feature>
<evidence type="ECO:0000256" key="7">
    <source>
        <dbReference type="SAM" id="Phobius"/>
    </source>
</evidence>
<feature type="transmembrane region" description="Helical" evidence="7">
    <location>
        <begin position="283"/>
        <end position="311"/>
    </location>
</feature>
<dbReference type="PANTHER" id="PTHR30250:SF10">
    <property type="entry name" value="LIPOPOLYSACCHARIDE BIOSYNTHESIS PROTEIN WZXC"/>
    <property type="match status" value="1"/>
</dbReference>
<dbReference type="Pfam" id="PF13440">
    <property type="entry name" value="Polysacc_synt_3"/>
    <property type="match status" value="1"/>
</dbReference>
<feature type="transmembrane region" description="Helical" evidence="7">
    <location>
        <begin position="141"/>
        <end position="160"/>
    </location>
</feature>
<evidence type="ECO:0000256" key="4">
    <source>
        <dbReference type="ARBA" id="ARBA00022692"/>
    </source>
</evidence>
<feature type="transmembrane region" description="Helical" evidence="7">
    <location>
        <begin position="350"/>
        <end position="367"/>
    </location>
</feature>
<name>A0ABW7ESS2_9BURK</name>
<organism evidence="8 9">
    <name type="scientific">Pelomonas dachongensis</name>
    <dbReference type="NCBI Taxonomy" id="3299029"/>
    <lineage>
        <taxon>Bacteria</taxon>
        <taxon>Pseudomonadati</taxon>
        <taxon>Pseudomonadota</taxon>
        <taxon>Betaproteobacteria</taxon>
        <taxon>Burkholderiales</taxon>
        <taxon>Sphaerotilaceae</taxon>
        <taxon>Roseateles</taxon>
    </lineage>
</organism>
<keyword evidence="9" id="KW-1185">Reference proteome</keyword>
<dbReference type="Proteomes" id="UP001606300">
    <property type="component" value="Unassembled WGS sequence"/>
</dbReference>
<keyword evidence="6 7" id="KW-0472">Membrane</keyword>
<evidence type="ECO:0000256" key="1">
    <source>
        <dbReference type="ARBA" id="ARBA00004651"/>
    </source>
</evidence>
<comment type="caution">
    <text evidence="8">The sequence shown here is derived from an EMBL/GenBank/DDBJ whole genome shotgun (WGS) entry which is preliminary data.</text>
</comment>
<feature type="transmembrane region" description="Helical" evidence="7">
    <location>
        <begin position="37"/>
        <end position="54"/>
    </location>
</feature>
<evidence type="ECO:0000256" key="3">
    <source>
        <dbReference type="ARBA" id="ARBA00022475"/>
    </source>
</evidence>
<feature type="transmembrane region" description="Helical" evidence="7">
    <location>
        <begin position="439"/>
        <end position="459"/>
    </location>
</feature>
<dbReference type="RefSeq" id="WP_394472627.1">
    <property type="nucleotide sequence ID" value="NZ_JBIGHY010000010.1"/>
</dbReference>
<sequence>MSTRLALLFSFLDRYSGLVLAVASSMIIARLLTPADIGVFSVASALLLMANAVRDMGAGQYLVQTKQLGDEQIKAVWTLQTGMGLALGLLVAALAVPAAHFYSEPRMTPVMLVMAVSFVVNPVGAITYAMLMRHMRFQHVAIMRFSASLVGAVVAVATAYQGHGPLSLALGALASTVTNAVASQFFRARETPWGFSVARLPEVLSFGGRIAGTQVVNSVLMATPDFVLGKLQSVHAAGMYSRSNGLVSMFNRLVTDAVFNVAVALFSEQNRSGKPVKAGMLRALSYVTVLNWVFAVNLICLAHPVTVALYGHQWDESVALTRLLAVAGALVAPVPICIAITTALGRADQIFRISLLLGVLTAMATLAGASLGLLPMGLAICAASGVACVVWLWLTSSLVGCGLKPMLHTLARSALVAGLCATLPAVLVLTLGAQPASPWIVLLIATFGGLALLLVALVLTRHPLAHEILPLLHRAQRRALPWR</sequence>
<feature type="transmembrane region" description="Helical" evidence="7">
    <location>
        <begin position="75"/>
        <end position="98"/>
    </location>
</feature>
<keyword evidence="4 7" id="KW-0812">Transmembrane</keyword>
<feature type="transmembrane region" description="Helical" evidence="7">
    <location>
        <begin position="414"/>
        <end position="433"/>
    </location>
</feature>
<gene>
    <name evidence="8" type="ORF">ACG02S_21935</name>
</gene>
<reference evidence="8 9" key="1">
    <citation type="submission" date="2024-09" db="EMBL/GenBank/DDBJ databases">
        <title>Novel species of the genus Pelomonas and Roseateles isolated from streams.</title>
        <authorList>
            <person name="Lu H."/>
        </authorList>
    </citation>
    <scope>NUCLEOTIDE SEQUENCE [LARGE SCALE GENOMIC DNA]</scope>
    <source>
        <strain evidence="8 9">DC23W</strain>
    </source>
</reference>
<comment type="similarity">
    <text evidence="2">Belongs to the polysaccharide synthase family.</text>
</comment>
<feature type="transmembrane region" description="Helical" evidence="7">
    <location>
        <begin position="110"/>
        <end position="129"/>
    </location>
</feature>
<evidence type="ECO:0000313" key="8">
    <source>
        <dbReference type="EMBL" id="MFG6416561.1"/>
    </source>
</evidence>
<proteinExistence type="inferred from homology"/>
<dbReference type="EMBL" id="JBIGHY010000010">
    <property type="protein sequence ID" value="MFG6416561.1"/>
    <property type="molecule type" value="Genomic_DNA"/>
</dbReference>
<evidence type="ECO:0000256" key="2">
    <source>
        <dbReference type="ARBA" id="ARBA00007430"/>
    </source>
</evidence>
<feature type="transmembrane region" description="Helical" evidence="7">
    <location>
        <begin position="323"/>
        <end position="343"/>
    </location>
</feature>
<keyword evidence="3" id="KW-1003">Cell membrane</keyword>
<evidence type="ECO:0000256" key="5">
    <source>
        <dbReference type="ARBA" id="ARBA00022989"/>
    </source>
</evidence>
<accession>A0ABW7ESS2</accession>
<protein>
    <submittedName>
        <fullName evidence="8">Oligosaccharide flippase family protein</fullName>
    </submittedName>
</protein>
<feature type="transmembrane region" description="Helical" evidence="7">
    <location>
        <begin position="373"/>
        <end position="394"/>
    </location>
</feature>
<dbReference type="PANTHER" id="PTHR30250">
    <property type="entry name" value="PST FAMILY PREDICTED COLANIC ACID TRANSPORTER"/>
    <property type="match status" value="1"/>
</dbReference>
<keyword evidence="5 7" id="KW-1133">Transmembrane helix</keyword>
<evidence type="ECO:0000256" key="6">
    <source>
        <dbReference type="ARBA" id="ARBA00023136"/>
    </source>
</evidence>
<dbReference type="InterPro" id="IPR050833">
    <property type="entry name" value="Poly_Biosynth_Transport"/>
</dbReference>
<evidence type="ECO:0000313" key="9">
    <source>
        <dbReference type="Proteomes" id="UP001606300"/>
    </source>
</evidence>
<comment type="subcellular location">
    <subcellularLocation>
        <location evidence="1">Cell membrane</location>
        <topology evidence="1">Multi-pass membrane protein</topology>
    </subcellularLocation>
</comment>